<organism evidence="3">
    <name type="scientific">Anopheles marajoara</name>
    <dbReference type="NCBI Taxonomy" id="58244"/>
    <lineage>
        <taxon>Eukaryota</taxon>
        <taxon>Metazoa</taxon>
        <taxon>Ecdysozoa</taxon>
        <taxon>Arthropoda</taxon>
        <taxon>Hexapoda</taxon>
        <taxon>Insecta</taxon>
        <taxon>Pterygota</taxon>
        <taxon>Neoptera</taxon>
        <taxon>Endopterygota</taxon>
        <taxon>Diptera</taxon>
        <taxon>Nematocera</taxon>
        <taxon>Culicoidea</taxon>
        <taxon>Culicidae</taxon>
        <taxon>Anophelinae</taxon>
        <taxon>Anopheles</taxon>
    </lineage>
</organism>
<evidence type="ECO:0000313" key="3">
    <source>
        <dbReference type="EMBL" id="MBW60232.1"/>
    </source>
</evidence>
<dbReference type="EMBL" id="GGFJ01011091">
    <property type="protein sequence ID" value="MBW60232.1"/>
    <property type="molecule type" value="Transcribed_RNA"/>
</dbReference>
<dbReference type="PANTHER" id="PTHR21131:SF0">
    <property type="entry name" value="GEO10195P1-RELATED"/>
    <property type="match status" value="1"/>
</dbReference>
<dbReference type="PROSITE" id="PS00282">
    <property type="entry name" value="KAZAL_1"/>
    <property type="match status" value="1"/>
</dbReference>
<feature type="chain" id="PRO_5014669573" evidence="1">
    <location>
        <begin position="26"/>
        <end position="96"/>
    </location>
</feature>
<evidence type="ECO:0000256" key="1">
    <source>
        <dbReference type="SAM" id="SignalP"/>
    </source>
</evidence>
<dbReference type="AlphaFoldDB" id="A0A2M4C4I9"/>
<reference evidence="3" key="1">
    <citation type="submission" date="2018-01" db="EMBL/GenBank/DDBJ databases">
        <title>An insight into the sialome of Amazonian anophelines.</title>
        <authorList>
            <person name="Ribeiro J.M."/>
            <person name="Scarpassa V."/>
            <person name="Calvo E."/>
        </authorList>
    </citation>
    <scope>NUCLEOTIDE SEQUENCE</scope>
    <source>
        <tissue evidence="3">Salivary glands</tissue>
    </source>
</reference>
<feature type="signal peptide" evidence="1">
    <location>
        <begin position="1"/>
        <end position="25"/>
    </location>
</feature>
<evidence type="ECO:0000259" key="2">
    <source>
        <dbReference type="PROSITE" id="PS51465"/>
    </source>
</evidence>
<dbReference type="Gene3D" id="3.30.60.30">
    <property type="match status" value="1"/>
</dbReference>
<dbReference type="GO" id="GO:0005615">
    <property type="term" value="C:extracellular space"/>
    <property type="evidence" value="ECO:0007669"/>
    <property type="project" value="TreeGrafter"/>
</dbReference>
<proteinExistence type="predicted"/>
<accession>A0A2M4C4I9</accession>
<dbReference type="Pfam" id="PF00050">
    <property type="entry name" value="Kazal_1"/>
    <property type="match status" value="1"/>
</dbReference>
<dbReference type="InterPro" id="IPR036058">
    <property type="entry name" value="Kazal_dom_sf"/>
</dbReference>
<dbReference type="SUPFAM" id="SSF100895">
    <property type="entry name" value="Kazal-type serine protease inhibitors"/>
    <property type="match status" value="1"/>
</dbReference>
<name>A0A2M4C4I9_9DIPT</name>
<dbReference type="InterPro" id="IPR002350">
    <property type="entry name" value="Kazal_dom"/>
</dbReference>
<feature type="domain" description="Kazal-like" evidence="2">
    <location>
        <begin position="36"/>
        <end position="89"/>
    </location>
</feature>
<dbReference type="PANTHER" id="PTHR21131">
    <property type="entry name" value="SERINE-TYPE ENDOPEPTIDASE INHIBITOR"/>
    <property type="match status" value="1"/>
</dbReference>
<dbReference type="InterPro" id="IPR053265">
    <property type="entry name" value="Serpin"/>
</dbReference>
<sequence>MRSISAAFLALVVVILALAVDSSQGHGPGSRGGGRGLGNENCMCGRIYKPVCGSDLKTYANRCLLDCHAEMPEGRQIGLSFLREGRCKDGEKNKKG</sequence>
<dbReference type="PROSITE" id="PS51465">
    <property type="entry name" value="KAZAL_2"/>
    <property type="match status" value="1"/>
</dbReference>
<keyword evidence="1" id="KW-0732">Signal</keyword>
<dbReference type="SMART" id="SM00280">
    <property type="entry name" value="KAZAL"/>
    <property type="match status" value="1"/>
</dbReference>
<protein>
    <submittedName>
        <fullName evidence="3">Putative kazal domain-containing peptide</fullName>
    </submittedName>
</protein>